<feature type="binding site" evidence="17">
    <location>
        <position position="168"/>
    </location>
    <ligand>
        <name>Ca(2+)</name>
        <dbReference type="ChEBI" id="CHEBI:29108"/>
        <label>2</label>
    </ligand>
</feature>
<evidence type="ECO:0000256" key="18">
    <source>
        <dbReference type="PIRSR" id="PIRSR621190-3"/>
    </source>
</evidence>
<dbReference type="STRING" id="62062.ENSHHUP00000027432"/>
<dbReference type="GO" id="GO:0008270">
    <property type="term" value="F:zinc ion binding"/>
    <property type="evidence" value="ECO:0007669"/>
    <property type="project" value="InterPro"/>
</dbReference>
<feature type="binding site" evidence="17">
    <location>
        <position position="420"/>
    </location>
    <ligand>
        <name>Ca(2+)</name>
        <dbReference type="ChEBI" id="CHEBI:29108"/>
        <label>5</label>
    </ligand>
</feature>
<dbReference type="CDD" id="cd00094">
    <property type="entry name" value="HX"/>
    <property type="match status" value="1"/>
</dbReference>
<feature type="binding site" evidence="17">
    <location>
        <position position="246"/>
    </location>
    <ligand>
        <name>Zn(2+)</name>
        <dbReference type="ChEBI" id="CHEBI:29105"/>
        <label>2</label>
        <note>catalytic</note>
    </ligand>
</feature>
<comment type="similarity">
    <text evidence="2">Belongs to the peptidase M10A family.</text>
</comment>
<dbReference type="AlphaFoldDB" id="A0A4W5LNG6"/>
<evidence type="ECO:0000256" key="23">
    <source>
        <dbReference type="SAM" id="SignalP"/>
    </source>
</evidence>
<evidence type="ECO:0000256" key="15">
    <source>
        <dbReference type="PIRSR" id="PIRSR001191-1"/>
    </source>
</evidence>
<dbReference type="FunFam" id="2.110.10.10:FF:000002">
    <property type="entry name" value="Matrix metallopeptidase 3"/>
    <property type="match status" value="1"/>
</dbReference>
<reference evidence="25" key="3">
    <citation type="submission" date="2025-09" db="UniProtKB">
        <authorList>
            <consortium name="Ensembl"/>
        </authorList>
    </citation>
    <scope>IDENTIFICATION</scope>
</reference>
<feature type="binding site" evidence="17">
    <location>
        <position position="204"/>
    </location>
    <ligand>
        <name>Ca(2+)</name>
        <dbReference type="ChEBI" id="CHEBI:29108"/>
        <label>2</label>
    </ligand>
</feature>
<dbReference type="GO" id="GO:0030574">
    <property type="term" value="P:collagen catabolic process"/>
    <property type="evidence" value="ECO:0007669"/>
    <property type="project" value="TreeGrafter"/>
</dbReference>
<feature type="short sequence motif" description="Cysteine switch" evidence="20">
    <location>
        <begin position="100"/>
        <end position="107"/>
    </location>
</feature>
<keyword evidence="10 16" id="KW-0862">Zinc</keyword>
<dbReference type="InterPro" id="IPR024079">
    <property type="entry name" value="MetalloPept_cat_dom_sf"/>
</dbReference>
<dbReference type="InterPro" id="IPR018487">
    <property type="entry name" value="Hemopexin-like_repeat"/>
</dbReference>
<dbReference type="Pfam" id="PF00413">
    <property type="entry name" value="Peptidase_M10"/>
    <property type="match status" value="1"/>
</dbReference>
<feature type="disulfide bond" evidence="18">
    <location>
        <begin position="320"/>
        <end position="506"/>
    </location>
</feature>
<evidence type="ECO:0000256" key="12">
    <source>
        <dbReference type="ARBA" id="ARBA00023049"/>
    </source>
</evidence>
<feature type="binding site" evidence="17">
    <location>
        <position position="202"/>
    </location>
    <ligand>
        <name>Ca(2+)</name>
        <dbReference type="ChEBI" id="CHEBI:29108"/>
        <label>2</label>
    </ligand>
</feature>
<feature type="binding site" evidence="16">
    <location>
        <position position="228"/>
    </location>
    <ligand>
        <name>Zn(2+)</name>
        <dbReference type="ChEBI" id="CHEBI:29105"/>
        <label>2</label>
        <note>catalytic</note>
    </ligand>
</feature>
<dbReference type="FunFam" id="3.40.390.10:FF:000007">
    <property type="entry name" value="Collagenase 3"/>
    <property type="match status" value="1"/>
</dbReference>
<comment type="cofactor">
    <cofactor evidence="17">
        <name>Ca(2+)</name>
        <dbReference type="ChEBI" id="CHEBI:29108"/>
    </cofactor>
    <text evidence="17">Can bind about 5 Ca(2+) ions per subunit.</text>
</comment>
<feature type="binding site" evidence="17">
    <location>
        <position position="327"/>
    </location>
    <ligand>
        <name>Ca(2+)</name>
        <dbReference type="ChEBI" id="CHEBI:29108"/>
        <label>4</label>
    </ligand>
</feature>
<dbReference type="Gene3D" id="3.40.390.10">
    <property type="entry name" value="Collagenase (Catalytic Domain)"/>
    <property type="match status" value="1"/>
</dbReference>
<keyword evidence="5" id="KW-0645">Protease</keyword>
<feature type="binding site" evidence="16">
    <location>
        <position position="232"/>
    </location>
    <ligand>
        <name>Zn(2+)</name>
        <dbReference type="ChEBI" id="CHEBI:29105"/>
        <label>2</label>
        <note>catalytic</note>
    </ligand>
</feature>
<dbReference type="InterPro" id="IPR036375">
    <property type="entry name" value="Hemopexin-like_dom_sf"/>
</dbReference>
<dbReference type="SUPFAM" id="SSF55486">
    <property type="entry name" value="Metalloproteases ('zincins'), catalytic domain"/>
    <property type="match status" value="1"/>
</dbReference>
<evidence type="ECO:0000256" key="9">
    <source>
        <dbReference type="ARBA" id="ARBA00022801"/>
    </source>
</evidence>
<dbReference type="GO" id="GO:0004222">
    <property type="term" value="F:metalloendopeptidase activity"/>
    <property type="evidence" value="ECO:0007669"/>
    <property type="project" value="InterPro"/>
</dbReference>
<evidence type="ECO:0000256" key="20">
    <source>
        <dbReference type="PIRSR" id="PIRSR621190-5"/>
    </source>
</evidence>
<feature type="binding site" evidence="17">
    <location>
        <position position="211"/>
    </location>
    <ligand>
        <name>Ca(2+)</name>
        <dbReference type="ChEBI" id="CHEBI:29108"/>
        <label>3</label>
    </ligand>
</feature>
<feature type="binding site" evidence="17">
    <location>
        <position position="186"/>
    </location>
    <ligand>
        <name>Ca(2+)</name>
        <dbReference type="ChEBI" id="CHEBI:29108"/>
        <label>3</label>
    </ligand>
</feature>
<dbReference type="GO" id="GO:0031012">
    <property type="term" value="C:extracellular matrix"/>
    <property type="evidence" value="ECO:0007669"/>
    <property type="project" value="InterPro"/>
</dbReference>
<dbReference type="SMART" id="SM00235">
    <property type="entry name" value="ZnMc"/>
    <property type="match status" value="1"/>
</dbReference>
<dbReference type="CDD" id="cd04278">
    <property type="entry name" value="ZnMc_MMP"/>
    <property type="match status" value="1"/>
</dbReference>
<dbReference type="InterPro" id="IPR033739">
    <property type="entry name" value="M10A_MMP"/>
</dbReference>
<keyword evidence="3" id="KW-0964">Secreted</keyword>
<dbReference type="InterPro" id="IPR001818">
    <property type="entry name" value="Pept_M10_metallopeptidase"/>
</dbReference>
<keyword evidence="9" id="KW-0378">Hydrolase</keyword>
<feature type="binding site" evidence="17">
    <location>
        <position position="372"/>
    </location>
    <ligand>
        <name>Ca(2+)</name>
        <dbReference type="ChEBI" id="CHEBI:29108"/>
        <label>5</label>
    </ligand>
</feature>
<dbReference type="Ensembl" id="ENSHHUT00000028525.1">
    <property type="protein sequence ID" value="ENSHHUP00000027432.1"/>
    <property type="gene ID" value="ENSHHUG00000017396.1"/>
</dbReference>
<dbReference type="Gene3D" id="2.110.10.10">
    <property type="entry name" value="Hemopexin-like domain"/>
    <property type="match status" value="1"/>
</dbReference>
<comment type="subcellular location">
    <subcellularLocation>
        <location evidence="1">Secreted</location>
        <location evidence="1">Extracellular space</location>
        <location evidence="1">Extracellular matrix</location>
    </subcellularLocation>
</comment>
<feature type="repeat" description="Hemopexin" evidence="21">
    <location>
        <begin position="414"/>
        <end position="462"/>
    </location>
</feature>
<feature type="binding site" evidence="16">
    <location>
        <position position="238"/>
    </location>
    <ligand>
        <name>Zn(2+)</name>
        <dbReference type="ChEBI" id="CHEBI:29105"/>
        <label>2</label>
        <note>catalytic</note>
    </ligand>
</feature>
<evidence type="ECO:0000256" key="1">
    <source>
        <dbReference type="ARBA" id="ARBA00004498"/>
    </source>
</evidence>
<dbReference type="GO" id="GO:0006508">
    <property type="term" value="P:proteolysis"/>
    <property type="evidence" value="ECO:0007669"/>
    <property type="project" value="UniProtKB-KW"/>
</dbReference>
<evidence type="ECO:0000256" key="16">
    <source>
        <dbReference type="PIRSR" id="PIRSR001191-2"/>
    </source>
</evidence>
<evidence type="ECO:0000256" key="3">
    <source>
        <dbReference type="ARBA" id="ARBA00022525"/>
    </source>
</evidence>
<feature type="binding site" evidence="17">
    <location>
        <position position="185"/>
    </location>
    <ligand>
        <name>Ca(2+)</name>
        <dbReference type="ChEBI" id="CHEBI:29108"/>
        <label>3</label>
    </ligand>
</feature>
<keyword evidence="11 17" id="KW-0106">Calcium</keyword>
<feature type="repeat" description="Hemopexin" evidence="21">
    <location>
        <begin position="366"/>
        <end position="412"/>
    </location>
</feature>
<name>A0A4W5LNG6_9TELE</name>
<keyword evidence="4" id="KW-0272">Extracellular matrix</keyword>
<feature type="binding site" description="in inhibited form" evidence="17">
    <location>
        <position position="102"/>
    </location>
    <ligand>
        <name>Zn(2+)</name>
        <dbReference type="ChEBI" id="CHEBI:29105"/>
        <label>2</label>
        <note>catalytic</note>
    </ligand>
</feature>
<feature type="active site" evidence="15">
    <location>
        <position position="229"/>
    </location>
</feature>
<comment type="cofactor">
    <cofactor evidence="17">
        <name>Zn(2+)</name>
        <dbReference type="ChEBI" id="CHEBI:29105"/>
    </cofactor>
    <text evidence="17">Binds 2 Zn(2+) ions per subunit.</text>
</comment>
<dbReference type="SUPFAM" id="SSF47090">
    <property type="entry name" value="PGBD-like"/>
    <property type="match status" value="1"/>
</dbReference>
<evidence type="ECO:0000259" key="24">
    <source>
        <dbReference type="SMART" id="SM00235"/>
    </source>
</evidence>
<evidence type="ECO:0000256" key="2">
    <source>
        <dbReference type="ARBA" id="ARBA00010370"/>
    </source>
</evidence>
<protein>
    <submittedName>
        <fullName evidence="25">Matrix metallopeptidase 30</fullName>
    </submittedName>
</protein>
<feature type="binding site" evidence="17">
    <location>
        <position position="206"/>
    </location>
    <ligand>
        <name>Zn(2+)</name>
        <dbReference type="ChEBI" id="CHEBI:29105"/>
        <label>1</label>
    </ligand>
</feature>
<evidence type="ECO:0000256" key="14">
    <source>
        <dbReference type="ARBA" id="ARBA00023157"/>
    </source>
</evidence>
<organism evidence="25 26">
    <name type="scientific">Hucho hucho</name>
    <name type="common">huchen</name>
    <dbReference type="NCBI Taxonomy" id="62062"/>
    <lineage>
        <taxon>Eukaryota</taxon>
        <taxon>Metazoa</taxon>
        <taxon>Chordata</taxon>
        <taxon>Craniata</taxon>
        <taxon>Vertebrata</taxon>
        <taxon>Euteleostomi</taxon>
        <taxon>Actinopterygii</taxon>
        <taxon>Neopterygii</taxon>
        <taxon>Teleostei</taxon>
        <taxon>Protacanthopterygii</taxon>
        <taxon>Salmoniformes</taxon>
        <taxon>Salmonidae</taxon>
        <taxon>Salmoninae</taxon>
        <taxon>Hucho</taxon>
    </lineage>
</organism>
<evidence type="ECO:0000256" key="11">
    <source>
        <dbReference type="ARBA" id="ARBA00022837"/>
    </source>
</evidence>
<dbReference type="PANTHER" id="PTHR10201">
    <property type="entry name" value="MATRIX METALLOPROTEINASE"/>
    <property type="match status" value="1"/>
</dbReference>
<evidence type="ECO:0000256" key="19">
    <source>
        <dbReference type="PIRSR" id="PIRSR621190-4"/>
    </source>
</evidence>
<feature type="signal peptide" evidence="23">
    <location>
        <begin position="1"/>
        <end position="20"/>
    </location>
</feature>
<evidence type="ECO:0000256" key="5">
    <source>
        <dbReference type="ARBA" id="ARBA00022670"/>
    </source>
</evidence>
<dbReference type="GeneTree" id="ENSGT00940000167100"/>
<evidence type="ECO:0000256" key="6">
    <source>
        <dbReference type="ARBA" id="ARBA00022723"/>
    </source>
</evidence>
<feature type="binding site" evidence="17">
    <location>
        <position position="178"/>
    </location>
    <ligand>
        <name>Zn(2+)</name>
        <dbReference type="ChEBI" id="CHEBI:29105"/>
        <label>1</label>
    </ligand>
</feature>
<proteinExistence type="inferred from homology"/>
<feature type="compositionally biased region" description="Basic and acidic residues" evidence="22">
    <location>
        <begin position="292"/>
        <end position="312"/>
    </location>
</feature>
<feature type="modified residue" description="Phosphotyrosine; by PKDCC" evidence="19">
    <location>
        <position position="401"/>
    </location>
</feature>
<evidence type="ECO:0000256" key="10">
    <source>
        <dbReference type="ARBA" id="ARBA00022833"/>
    </source>
</evidence>
<evidence type="ECO:0000256" key="21">
    <source>
        <dbReference type="PROSITE-ProRule" id="PRU01011"/>
    </source>
</evidence>
<dbReference type="PROSITE" id="PS51642">
    <property type="entry name" value="HEMOPEXIN_2"/>
    <property type="match status" value="2"/>
</dbReference>
<dbReference type="InterPro" id="IPR000585">
    <property type="entry name" value="Hemopexin-like_dom"/>
</dbReference>
<evidence type="ECO:0000256" key="8">
    <source>
        <dbReference type="ARBA" id="ARBA00022737"/>
    </source>
</evidence>
<dbReference type="PIRSF" id="PIRSF001191">
    <property type="entry name" value="Peptidase_M10A_matrix"/>
    <property type="match status" value="1"/>
</dbReference>
<sequence length="507" mass="57494">MGRSVFIVLQTVAALAICKAAPTTSQDVTLSSDDLQARAKAYLSQFYSVAGATKSIMSRRVMMDTPVDSFERDLRSMQDFFGLEVTGRLDSHTLEVMAKPRCGVTDVARYGHFQGKPRWMQSIVTYRITEYTDDLSRHEVDSTIAQAFKLYSDVIPLDFKQIYSDTADIMILFGAKYHGDFYPFDGPNGVLAHANSPGEGQGGDTHFDGDESWTLSQRGINLLLVAAHEFGHALGLDHSRDSSALMYPTYHFVNTKGYRLPADDRRGVQALYGVRTTPGRPEPTRPKPKPKPKPEPKPDPKPKPKPEPRPEPRPNPPERCNRNLVFDAASTIRSELYFFKDGYYWKKSGNWNGVMTKTVKGTWPSISHVDAAYEYKGRDIALLFEGRRYWGTRGLNVLSGYPKSIYNFGFPSYVTKIDSAVHVASTGKTLFFVQNKYWSFNERMSIMDRGYPRSISKDFHGIGRKVDAAFENHGYLYFSDGPRQTEYHYPSKRVNRVLLNYGWLDCY</sequence>
<evidence type="ECO:0000256" key="13">
    <source>
        <dbReference type="ARBA" id="ARBA00023145"/>
    </source>
</evidence>
<evidence type="ECO:0000313" key="26">
    <source>
        <dbReference type="Proteomes" id="UP000314982"/>
    </source>
</evidence>
<evidence type="ECO:0000256" key="7">
    <source>
        <dbReference type="ARBA" id="ARBA00022729"/>
    </source>
</evidence>
<feature type="binding site" evidence="17">
    <location>
        <position position="134"/>
    </location>
    <ligand>
        <name>Ca(2+)</name>
        <dbReference type="ChEBI" id="CHEBI:29108"/>
        <label>1</label>
    </ligand>
</feature>
<keyword evidence="13" id="KW-0865">Zymogen</keyword>
<feature type="binding site" evidence="17">
    <location>
        <position position="208"/>
    </location>
    <ligand>
        <name>Ca(2+)</name>
        <dbReference type="ChEBI" id="CHEBI:29108"/>
        <label>3</label>
    </ligand>
</feature>
<reference evidence="25" key="2">
    <citation type="submission" date="2025-08" db="UniProtKB">
        <authorList>
            <consortium name="Ensembl"/>
        </authorList>
    </citation>
    <scope>IDENTIFICATION</scope>
</reference>
<keyword evidence="14 18" id="KW-1015">Disulfide bond</keyword>
<keyword evidence="12" id="KW-0482">Metalloprotease</keyword>
<feature type="binding site" evidence="17">
    <location>
        <position position="180"/>
    </location>
    <ligand>
        <name>Zn(2+)</name>
        <dbReference type="ChEBI" id="CHEBI:29105"/>
        <label>1</label>
    </ligand>
</feature>
<feature type="binding site" evidence="17">
    <location>
        <position position="467"/>
    </location>
    <ligand>
        <name>Ca(2+)</name>
        <dbReference type="ChEBI" id="CHEBI:29108"/>
        <label>4</label>
    </ligand>
</feature>
<feature type="domain" description="Peptidase metallopeptidase" evidence="24">
    <location>
        <begin position="115"/>
        <end position="274"/>
    </location>
</feature>
<keyword evidence="26" id="KW-1185">Reference proteome</keyword>
<evidence type="ECO:0000256" key="4">
    <source>
        <dbReference type="ARBA" id="ARBA00022530"/>
    </source>
</evidence>
<keyword evidence="7 23" id="KW-0732">Signal</keyword>
<keyword evidence="8" id="KW-0677">Repeat</keyword>
<reference evidence="26" key="1">
    <citation type="submission" date="2018-06" db="EMBL/GenBank/DDBJ databases">
        <title>Genome assembly of Danube salmon.</title>
        <authorList>
            <person name="Macqueen D.J."/>
            <person name="Gundappa M.K."/>
        </authorList>
    </citation>
    <scope>NUCLEOTIDE SEQUENCE [LARGE SCALE GENOMIC DNA]</scope>
</reference>
<keyword evidence="6 16" id="KW-0479">Metal-binding</keyword>
<dbReference type="SMART" id="SM00120">
    <property type="entry name" value="HX"/>
    <property type="match status" value="4"/>
</dbReference>
<dbReference type="PRINTS" id="PR00138">
    <property type="entry name" value="MATRIXIN"/>
</dbReference>
<dbReference type="InterPro" id="IPR036365">
    <property type="entry name" value="PGBD-like_sf"/>
</dbReference>
<evidence type="ECO:0000256" key="17">
    <source>
        <dbReference type="PIRSR" id="PIRSR621190-2"/>
    </source>
</evidence>
<dbReference type="PANTHER" id="PTHR10201:SF316">
    <property type="entry name" value="STROMELYSIN-2 PRECURSOR"/>
    <property type="match status" value="1"/>
</dbReference>
<feature type="binding site" evidence="17">
    <location>
        <position position="193"/>
    </location>
    <ligand>
        <name>Zn(2+)</name>
        <dbReference type="ChEBI" id="CHEBI:29105"/>
        <label>1</label>
    </ligand>
</feature>
<dbReference type="Pfam" id="PF00045">
    <property type="entry name" value="Hemopexin"/>
    <property type="match status" value="3"/>
</dbReference>
<dbReference type="InterPro" id="IPR006026">
    <property type="entry name" value="Peptidase_Metallo"/>
</dbReference>
<dbReference type="InterPro" id="IPR021190">
    <property type="entry name" value="Pept_M10A"/>
</dbReference>
<feature type="binding site" evidence="17">
    <location>
        <position position="211"/>
    </location>
    <ligand>
        <name>Ca(2+)</name>
        <dbReference type="ChEBI" id="CHEBI:29108"/>
        <label>1</label>
    </ligand>
</feature>
<dbReference type="GO" id="GO:0030198">
    <property type="term" value="P:extracellular matrix organization"/>
    <property type="evidence" value="ECO:0007669"/>
    <property type="project" value="TreeGrafter"/>
</dbReference>
<feature type="binding site" evidence="17">
    <location>
        <position position="370"/>
    </location>
    <ligand>
        <name>Ca(2+)</name>
        <dbReference type="ChEBI" id="CHEBI:29108"/>
        <label>4</label>
    </ligand>
</feature>
<feature type="chain" id="PRO_5021304193" evidence="23">
    <location>
        <begin position="21"/>
        <end position="507"/>
    </location>
</feature>
<feature type="region of interest" description="Disordered" evidence="22">
    <location>
        <begin position="272"/>
        <end position="323"/>
    </location>
</feature>
<evidence type="ECO:0000256" key="22">
    <source>
        <dbReference type="SAM" id="MobiDB-lite"/>
    </source>
</evidence>
<dbReference type="Proteomes" id="UP000314982">
    <property type="component" value="Unassembled WGS sequence"/>
</dbReference>
<accession>A0A4W5LNG6</accession>
<dbReference type="SUPFAM" id="SSF50923">
    <property type="entry name" value="Hemopexin-like domain"/>
    <property type="match status" value="1"/>
</dbReference>
<evidence type="ECO:0000313" key="25">
    <source>
        <dbReference type="Ensembl" id="ENSHHUP00000027432.1"/>
    </source>
</evidence>